<reference evidence="1 2" key="1">
    <citation type="submission" date="2021-06" db="EMBL/GenBank/DDBJ databases">
        <authorList>
            <person name="Palmer J.M."/>
        </authorList>
    </citation>
    <scope>NUCLEOTIDE SEQUENCE [LARGE SCALE GENOMIC DNA]</scope>
    <source>
        <strain evidence="1 2">MEX-2019</strain>
        <tissue evidence="1">Muscle</tissue>
    </source>
</reference>
<dbReference type="Proteomes" id="UP001311232">
    <property type="component" value="Unassembled WGS sequence"/>
</dbReference>
<evidence type="ECO:0000313" key="1">
    <source>
        <dbReference type="EMBL" id="KAK5612786.1"/>
    </source>
</evidence>
<organism evidence="1 2">
    <name type="scientific">Crenichthys baileyi</name>
    <name type="common">White River springfish</name>
    <dbReference type="NCBI Taxonomy" id="28760"/>
    <lineage>
        <taxon>Eukaryota</taxon>
        <taxon>Metazoa</taxon>
        <taxon>Chordata</taxon>
        <taxon>Craniata</taxon>
        <taxon>Vertebrata</taxon>
        <taxon>Euteleostomi</taxon>
        <taxon>Actinopterygii</taxon>
        <taxon>Neopterygii</taxon>
        <taxon>Teleostei</taxon>
        <taxon>Neoteleostei</taxon>
        <taxon>Acanthomorphata</taxon>
        <taxon>Ovalentaria</taxon>
        <taxon>Atherinomorphae</taxon>
        <taxon>Cyprinodontiformes</taxon>
        <taxon>Goodeidae</taxon>
        <taxon>Crenichthys</taxon>
    </lineage>
</organism>
<protein>
    <submittedName>
        <fullName evidence="1">Uncharacterized protein</fullName>
    </submittedName>
</protein>
<dbReference type="EMBL" id="JAHHUM010001310">
    <property type="protein sequence ID" value="KAK5612786.1"/>
    <property type="molecule type" value="Genomic_DNA"/>
</dbReference>
<name>A0AAV9RUV5_9TELE</name>
<accession>A0AAV9RUV5</accession>
<proteinExistence type="predicted"/>
<keyword evidence="2" id="KW-1185">Reference proteome</keyword>
<comment type="caution">
    <text evidence="1">The sequence shown here is derived from an EMBL/GenBank/DDBJ whole genome shotgun (WGS) entry which is preliminary data.</text>
</comment>
<gene>
    <name evidence="1" type="ORF">CRENBAI_007255</name>
</gene>
<evidence type="ECO:0000313" key="2">
    <source>
        <dbReference type="Proteomes" id="UP001311232"/>
    </source>
</evidence>
<sequence length="115" mass="13682">MELDPGLETHRCTEKEDQPFLYPRIVRYYKSQRTPRLIGRGRRNPDVTVDYITNELQSRYAFHAGNETRLPRNWSITLEKKSHVDFHSFSPLDCWWSVISFLFAKEARGRNRPPS</sequence>
<dbReference type="AlphaFoldDB" id="A0AAV9RUV5"/>